<accession>C8PF45</accession>
<evidence type="ECO:0000259" key="2">
    <source>
        <dbReference type="Pfam" id="PF00329"/>
    </source>
</evidence>
<dbReference type="AlphaFoldDB" id="C8PF45"/>
<dbReference type="SUPFAM" id="SSF143243">
    <property type="entry name" value="Nqo5-like"/>
    <property type="match status" value="1"/>
</dbReference>
<name>C8PF45_9BACT</name>
<keyword evidence="4" id="KW-1185">Reference proteome</keyword>
<dbReference type="EMBL" id="ACYG01000009">
    <property type="protein sequence ID" value="EEV18673.1"/>
    <property type="molecule type" value="Genomic_DNA"/>
</dbReference>
<comment type="caution">
    <text evidence="3">The sequence shown here is derived from an EMBL/GenBank/DDBJ whole genome shotgun (WGS) entry which is preliminary data.</text>
</comment>
<comment type="similarity">
    <text evidence="1">Belongs to the complex I 30 kDa subunit family.</text>
</comment>
<evidence type="ECO:0000313" key="4">
    <source>
        <dbReference type="Proteomes" id="UP000005709"/>
    </source>
</evidence>
<dbReference type="RefSeq" id="WP_005869770.1">
    <property type="nucleotide sequence ID" value="NZ_ACYG01000009.1"/>
</dbReference>
<evidence type="ECO:0000313" key="3">
    <source>
        <dbReference type="EMBL" id="EEV18673.1"/>
    </source>
</evidence>
<dbReference type="eggNOG" id="COG0852">
    <property type="taxonomic scope" value="Bacteria"/>
</dbReference>
<dbReference type="Pfam" id="PF00329">
    <property type="entry name" value="Complex1_30kDa"/>
    <property type="match status" value="1"/>
</dbReference>
<evidence type="ECO:0000256" key="1">
    <source>
        <dbReference type="ARBA" id="ARBA00007569"/>
    </source>
</evidence>
<dbReference type="Gene3D" id="3.30.460.80">
    <property type="entry name" value="NADH:ubiquinone oxidoreductase, 30kDa subunit"/>
    <property type="match status" value="1"/>
</dbReference>
<sequence>MRKFNPKGDQSKKNYYKDRFFIPEETPKSSANESDFKDDLDALEGVQILNSYVEFNTLVLYVEPAQNLAALRALKGAGYEILCELSGVDFTEARGGIEVFYQLLDIKRARRARLKCFVPNESFLQSAAGIYKSANWAERELYDMMGVWIEAHPNLARLIMPDDWFGHPLLKSYPLQGDEFAKWYEVDKIFGVGARERIGEENRNSAFVDEKDTFNFARLYHEGARGEPRPQEKILQEYQEEGGVRFVKRAKRGIYKIITKRK</sequence>
<proteinExistence type="inferred from homology"/>
<dbReference type="STRING" id="824.CGRAC_0312"/>
<dbReference type="InterPro" id="IPR037232">
    <property type="entry name" value="NADH_quin_OxRdtase_su_C/D-like"/>
</dbReference>
<dbReference type="Proteomes" id="UP000005709">
    <property type="component" value="Unassembled WGS sequence"/>
</dbReference>
<dbReference type="PANTHER" id="PTHR10884">
    <property type="entry name" value="NADH DEHYDROGENASE UBIQUINONE IRON-SULFUR PROTEIN 3"/>
    <property type="match status" value="1"/>
</dbReference>
<protein>
    <submittedName>
        <fullName evidence="3">NADH dehydrogenase, C subunit</fullName>
    </submittedName>
</protein>
<organism evidence="3 4">
    <name type="scientific">Campylobacter gracilis RM3268</name>
    <dbReference type="NCBI Taxonomy" id="553220"/>
    <lineage>
        <taxon>Bacteria</taxon>
        <taxon>Pseudomonadati</taxon>
        <taxon>Campylobacterota</taxon>
        <taxon>Epsilonproteobacteria</taxon>
        <taxon>Campylobacterales</taxon>
        <taxon>Campylobacteraceae</taxon>
        <taxon>Campylobacter</taxon>
    </lineage>
</organism>
<dbReference type="PANTHER" id="PTHR10884:SF14">
    <property type="entry name" value="NADH DEHYDROGENASE [UBIQUINONE] IRON-SULFUR PROTEIN 3, MITOCHONDRIAL"/>
    <property type="match status" value="1"/>
</dbReference>
<dbReference type="NCBIfam" id="NF006304">
    <property type="entry name" value="PRK08491.1"/>
    <property type="match status" value="1"/>
</dbReference>
<dbReference type="OrthoDB" id="9803286at2"/>
<feature type="domain" description="NADH:ubiquinone oxidoreductase 30kDa subunit" evidence="2">
    <location>
        <begin position="60"/>
        <end position="178"/>
    </location>
</feature>
<reference evidence="3 4" key="1">
    <citation type="submission" date="2009-07" db="EMBL/GenBank/DDBJ databases">
        <authorList>
            <person name="Madupu R."/>
            <person name="Sebastian Y."/>
            <person name="Durkin A.S."/>
            <person name="Torralba M."/>
            <person name="Methe B."/>
            <person name="Sutton G.G."/>
            <person name="Strausberg R.L."/>
            <person name="Nelson K.E."/>
        </authorList>
    </citation>
    <scope>NUCLEOTIDE SEQUENCE [LARGE SCALE GENOMIC DNA]</scope>
    <source>
        <strain evidence="3 4">RM3268</strain>
    </source>
</reference>
<dbReference type="InterPro" id="IPR001268">
    <property type="entry name" value="NADH_UbQ_OxRdtase_30kDa_su"/>
</dbReference>
<dbReference type="GO" id="GO:0008137">
    <property type="term" value="F:NADH dehydrogenase (ubiquinone) activity"/>
    <property type="evidence" value="ECO:0007669"/>
    <property type="project" value="InterPro"/>
</dbReference>
<gene>
    <name evidence="3" type="primary">nuoC</name>
    <name evidence="3" type="ORF">CAMGR0001_2686</name>
</gene>